<dbReference type="AlphaFoldDB" id="A0A377FS30"/>
<name>A0A377FS30_9BACL</name>
<gene>
    <name evidence="2" type="ORF">NCTC13163_00865</name>
</gene>
<protein>
    <submittedName>
        <fullName evidence="2">Protein of uncharacterized function (DUF998)</fullName>
    </submittedName>
</protein>
<keyword evidence="1" id="KW-0472">Membrane</keyword>
<dbReference type="STRING" id="1397694.GCA_000702585_01379"/>
<feature type="transmembrane region" description="Helical" evidence="1">
    <location>
        <begin position="157"/>
        <end position="174"/>
    </location>
</feature>
<dbReference type="Proteomes" id="UP000254060">
    <property type="component" value="Unassembled WGS sequence"/>
</dbReference>
<dbReference type="RefSeq" id="WP_029334568.1">
    <property type="nucleotide sequence ID" value="NZ_UGGP01000001.1"/>
</dbReference>
<evidence type="ECO:0000313" key="3">
    <source>
        <dbReference type="Proteomes" id="UP000254060"/>
    </source>
</evidence>
<keyword evidence="1" id="KW-1133">Transmembrane helix</keyword>
<feature type="transmembrane region" description="Helical" evidence="1">
    <location>
        <begin position="70"/>
        <end position="90"/>
    </location>
</feature>
<feature type="transmembrane region" description="Helical" evidence="1">
    <location>
        <begin position="41"/>
        <end position="61"/>
    </location>
</feature>
<accession>A0A377FS30</accession>
<organism evidence="2 3">
    <name type="scientific">Exiguobacterium aurantiacum</name>
    <dbReference type="NCBI Taxonomy" id="33987"/>
    <lineage>
        <taxon>Bacteria</taxon>
        <taxon>Bacillati</taxon>
        <taxon>Bacillota</taxon>
        <taxon>Bacilli</taxon>
        <taxon>Bacillales</taxon>
        <taxon>Bacillales Family XII. Incertae Sedis</taxon>
        <taxon>Exiguobacterium</taxon>
    </lineage>
</organism>
<dbReference type="Pfam" id="PF06197">
    <property type="entry name" value="DUF998"/>
    <property type="match status" value="1"/>
</dbReference>
<keyword evidence="1" id="KW-0812">Transmembrane</keyword>
<evidence type="ECO:0000313" key="2">
    <source>
        <dbReference type="EMBL" id="STO07518.1"/>
    </source>
</evidence>
<reference evidence="2 3" key="1">
    <citation type="submission" date="2018-06" db="EMBL/GenBank/DDBJ databases">
        <authorList>
            <consortium name="Pathogen Informatics"/>
            <person name="Doyle S."/>
        </authorList>
    </citation>
    <scope>NUCLEOTIDE SEQUENCE [LARGE SCALE GENOMIC DNA]</scope>
    <source>
        <strain evidence="2 3">NCTC13163</strain>
    </source>
</reference>
<evidence type="ECO:0000256" key="1">
    <source>
        <dbReference type="SAM" id="Phobius"/>
    </source>
</evidence>
<dbReference type="EMBL" id="UGGP01000001">
    <property type="protein sequence ID" value="STO07518.1"/>
    <property type="molecule type" value="Genomic_DNA"/>
</dbReference>
<proteinExistence type="predicted"/>
<sequence>MTRLVFLTFLVVSTVLPLFSFDGYSLVRNTTSHLGAQGSPFAWVMNVTFVALGITAVLVSWKTRVTYHQVLGTCFGVSLLLTGVFHHAPLVAGVPVNQFHDLLHSVFASSTGLFFTLLAAGHGFMNDGSQRIVGFITAGIAIVFSLVMFVAPDYMGLLQRAMFIGSFWWLFFYMDPDKRLQRRAK</sequence>
<dbReference type="InterPro" id="IPR009339">
    <property type="entry name" value="DUF998"/>
</dbReference>
<dbReference type="OrthoDB" id="2084569at2"/>
<feature type="transmembrane region" description="Helical" evidence="1">
    <location>
        <begin position="102"/>
        <end position="120"/>
    </location>
</feature>
<feature type="transmembrane region" description="Helical" evidence="1">
    <location>
        <begin position="132"/>
        <end position="151"/>
    </location>
</feature>